<keyword evidence="6" id="KW-1185">Reference proteome</keyword>
<dbReference type="PANTHER" id="PTHR45228">
    <property type="entry name" value="CYCLIC DI-GMP PHOSPHODIESTERASE TM_0186-RELATED"/>
    <property type="match status" value="1"/>
</dbReference>
<accession>A0ABQ4P9E3</accession>
<feature type="region of interest" description="Disordered" evidence="2">
    <location>
        <begin position="1"/>
        <end position="20"/>
    </location>
</feature>
<feature type="domain" description="HD-GYP" evidence="4">
    <location>
        <begin position="315"/>
        <end position="512"/>
    </location>
</feature>
<evidence type="ECO:0000259" key="4">
    <source>
        <dbReference type="PROSITE" id="PS51832"/>
    </source>
</evidence>
<dbReference type="InterPro" id="IPR011006">
    <property type="entry name" value="CheY-like_superfamily"/>
</dbReference>
<dbReference type="Gene3D" id="1.10.3210.10">
    <property type="entry name" value="Hypothetical protein af1432"/>
    <property type="match status" value="1"/>
</dbReference>
<dbReference type="PROSITE" id="PS51832">
    <property type="entry name" value="HD_GYP"/>
    <property type="match status" value="1"/>
</dbReference>
<reference evidence="5 6" key="1">
    <citation type="submission" date="2021-05" db="EMBL/GenBank/DDBJ databases">
        <title>Molecular characterization for Shewanella algae harboring chromosomal blaOXA-55-like strains isolated from clinical and environment sample.</title>
        <authorList>
            <person name="Ohama Y."/>
            <person name="Aoki K."/>
            <person name="Harada S."/>
            <person name="Moriya K."/>
            <person name="Ishii Y."/>
            <person name="Tateda K."/>
        </authorList>
    </citation>
    <scope>NUCLEOTIDE SEQUENCE [LARGE SCALE GENOMIC DNA]</scope>
    <source>
        <strain evidence="5 6">MBTL60-118</strain>
    </source>
</reference>
<dbReference type="EMBL" id="BPEU01000025">
    <property type="protein sequence ID" value="GIU44133.1"/>
    <property type="molecule type" value="Genomic_DNA"/>
</dbReference>
<dbReference type="InterPro" id="IPR052020">
    <property type="entry name" value="Cyclic_di-GMP/3'3'-cGAMP_PDE"/>
</dbReference>
<dbReference type="RefSeq" id="WP_220757349.1">
    <property type="nucleotide sequence ID" value="NZ_BPEU01000025.1"/>
</dbReference>
<dbReference type="Pfam" id="PF11849">
    <property type="entry name" value="DUF3369"/>
    <property type="match status" value="1"/>
</dbReference>
<feature type="domain" description="Response regulatory" evidence="3">
    <location>
        <begin position="24"/>
        <end position="148"/>
    </location>
</feature>
<name>A0ABQ4P9E3_SHECO</name>
<evidence type="ECO:0000313" key="5">
    <source>
        <dbReference type="EMBL" id="GIU44133.1"/>
    </source>
</evidence>
<dbReference type="Pfam" id="PF13487">
    <property type="entry name" value="HD_5"/>
    <property type="match status" value="1"/>
</dbReference>
<dbReference type="Gene3D" id="3.40.50.2300">
    <property type="match status" value="1"/>
</dbReference>
<dbReference type="SUPFAM" id="SSF109604">
    <property type="entry name" value="HD-domain/PDEase-like"/>
    <property type="match status" value="1"/>
</dbReference>
<comment type="caution">
    <text evidence="5">The sequence shown here is derived from an EMBL/GenBank/DDBJ whole genome shotgun (WGS) entry which is preliminary data.</text>
</comment>
<keyword evidence="1" id="KW-0597">Phosphoprotein</keyword>
<evidence type="ECO:0000256" key="1">
    <source>
        <dbReference type="PROSITE-ProRule" id="PRU00169"/>
    </source>
</evidence>
<dbReference type="InterPro" id="IPR037522">
    <property type="entry name" value="HD_GYP_dom"/>
</dbReference>
<dbReference type="Proteomes" id="UP000773469">
    <property type="component" value="Unassembled WGS sequence"/>
</dbReference>
<sequence length="517" mass="57728">MATSLKFSSKPKPQATPNTLPPWQVLIVDDDAAVHQVTKLVMRGFEFSGRNIEFISAYNAEDAKQILQANPDIAMTLLDVVMESNDAGLQLTRWIREELGNLNIRIVLRTGQPGQAPEEKVIRDFDINDYKEKTELTHAKLVTVFYGGLRGYRDIIKLERARQALRRAISAISSVYDVQNLREFASAVLDQLNDLLNFNGDGLCASLSESYTASSNEGHLKILAATDAYSELHIDSNIDTLPSQVKAAINKALEEKQHHFNDFSVTCYYRSKVGSETVVYLSFDNKLESEGRELLEIFTANVAITYESLLLRDEIEETQKSTIYILGEAVEKRSKETGAHVKRVGEIAALLGRGLALPERYINDLLQAAPLHDIGKIGIPDDILNKPGKFEPEEWEIMKQHAFLGYELLASSDKRILQLAAVIAHQHHEKWDGSGYPQGLSGENIDMAGRISALADVVDALVSKRCYKESWPLADALDYVKSQRGIHFDPALIDVLFANLDKLDDIYQRYPDAPGAP</sequence>
<proteinExistence type="predicted"/>
<evidence type="ECO:0000259" key="3">
    <source>
        <dbReference type="PROSITE" id="PS50110"/>
    </source>
</evidence>
<dbReference type="SUPFAM" id="SSF52172">
    <property type="entry name" value="CheY-like"/>
    <property type="match status" value="1"/>
</dbReference>
<dbReference type="InterPro" id="IPR021800">
    <property type="entry name" value="DUF3369"/>
</dbReference>
<dbReference type="PANTHER" id="PTHR45228:SF9">
    <property type="entry name" value="3'3'-CGAMP-SPECIFIC PHOSPHODIESTERASE 2"/>
    <property type="match status" value="1"/>
</dbReference>
<dbReference type="CDD" id="cd00077">
    <property type="entry name" value="HDc"/>
    <property type="match status" value="1"/>
</dbReference>
<dbReference type="SMART" id="SM00471">
    <property type="entry name" value="HDc"/>
    <property type="match status" value="1"/>
</dbReference>
<protein>
    <submittedName>
        <fullName evidence="5">Transcriptional regulator</fullName>
    </submittedName>
</protein>
<dbReference type="InterPro" id="IPR001789">
    <property type="entry name" value="Sig_transdc_resp-reg_receiver"/>
</dbReference>
<evidence type="ECO:0000313" key="6">
    <source>
        <dbReference type="Proteomes" id="UP000773469"/>
    </source>
</evidence>
<organism evidence="5 6">
    <name type="scientific">Shewanella colwelliana</name>
    <name type="common">Alteromonas colwelliana</name>
    <dbReference type="NCBI Taxonomy" id="23"/>
    <lineage>
        <taxon>Bacteria</taxon>
        <taxon>Pseudomonadati</taxon>
        <taxon>Pseudomonadota</taxon>
        <taxon>Gammaproteobacteria</taxon>
        <taxon>Alteromonadales</taxon>
        <taxon>Shewanellaceae</taxon>
        <taxon>Shewanella</taxon>
    </lineage>
</organism>
<dbReference type="InterPro" id="IPR003607">
    <property type="entry name" value="HD/PDEase_dom"/>
</dbReference>
<dbReference type="PROSITE" id="PS50110">
    <property type="entry name" value="RESPONSE_REGULATORY"/>
    <property type="match status" value="1"/>
</dbReference>
<gene>
    <name evidence="5" type="ORF">TUM3794_31410</name>
</gene>
<feature type="modified residue" description="4-aspartylphosphate" evidence="1">
    <location>
        <position position="79"/>
    </location>
</feature>
<evidence type="ECO:0000256" key="2">
    <source>
        <dbReference type="SAM" id="MobiDB-lite"/>
    </source>
</evidence>